<feature type="transmembrane region" description="Helical" evidence="1">
    <location>
        <begin position="12"/>
        <end position="34"/>
    </location>
</feature>
<accession>A0A1B6C606</accession>
<keyword evidence="1" id="KW-0812">Transmembrane</keyword>
<proteinExistence type="predicted"/>
<reference evidence="2" key="1">
    <citation type="submission" date="2015-12" db="EMBL/GenBank/DDBJ databases">
        <title>De novo transcriptome assembly of four potential Pierce s Disease insect vectors from Arizona vineyards.</title>
        <authorList>
            <person name="Tassone E.E."/>
        </authorList>
    </citation>
    <scope>NUCLEOTIDE SEQUENCE</scope>
</reference>
<keyword evidence="1" id="KW-1133">Transmembrane helix</keyword>
<gene>
    <name evidence="2" type="ORF">g.12046</name>
</gene>
<evidence type="ECO:0000256" key="1">
    <source>
        <dbReference type="SAM" id="Phobius"/>
    </source>
</evidence>
<sequence>ALQATGSMAKELLVLCFLCFIPNIPGFPISSFVYDNLFINDLLKLSNIYNEYKSSLLSCPITGSPYDSSSYNSKPQTPNNSFDGLSFFNPCYEPAYLDCLFNVFKNKASEVTKQPSIVIADDISYTKTSYDESDTSNYLNNQNYEFAIKFLMPVDQNLPSGACVPVSCCVVSPPKPSGEPEVVIDVDVDVDLSADIDLDVDIDVDLSSDIDLDVDVDVD</sequence>
<evidence type="ECO:0000313" key="2">
    <source>
        <dbReference type="EMBL" id="JAS08834.1"/>
    </source>
</evidence>
<protein>
    <submittedName>
        <fullName evidence="2">Uncharacterized protein</fullName>
    </submittedName>
</protein>
<name>A0A1B6C606_9HEMI</name>
<dbReference type="EMBL" id="GEDC01028464">
    <property type="protein sequence ID" value="JAS08834.1"/>
    <property type="molecule type" value="Transcribed_RNA"/>
</dbReference>
<keyword evidence="1" id="KW-0472">Membrane</keyword>
<feature type="non-terminal residue" evidence="2">
    <location>
        <position position="1"/>
    </location>
</feature>
<organism evidence="2">
    <name type="scientific">Clastoptera arizonana</name>
    <name type="common">Arizona spittle bug</name>
    <dbReference type="NCBI Taxonomy" id="38151"/>
    <lineage>
        <taxon>Eukaryota</taxon>
        <taxon>Metazoa</taxon>
        <taxon>Ecdysozoa</taxon>
        <taxon>Arthropoda</taxon>
        <taxon>Hexapoda</taxon>
        <taxon>Insecta</taxon>
        <taxon>Pterygota</taxon>
        <taxon>Neoptera</taxon>
        <taxon>Paraneoptera</taxon>
        <taxon>Hemiptera</taxon>
        <taxon>Auchenorrhyncha</taxon>
        <taxon>Cercopoidea</taxon>
        <taxon>Clastopteridae</taxon>
        <taxon>Clastoptera</taxon>
    </lineage>
</organism>
<dbReference type="AlphaFoldDB" id="A0A1B6C606"/>
<feature type="non-terminal residue" evidence="2">
    <location>
        <position position="219"/>
    </location>
</feature>